<gene>
    <name evidence="3" type="ORF">JMJ77_001705</name>
</gene>
<keyword evidence="4" id="KW-1185">Reference proteome</keyword>
<protein>
    <submittedName>
        <fullName evidence="3">Integral membrane protein</fullName>
    </submittedName>
</protein>
<organism evidence="3 4">
    <name type="scientific">Colletotrichum scovillei</name>
    <dbReference type="NCBI Taxonomy" id="1209932"/>
    <lineage>
        <taxon>Eukaryota</taxon>
        <taxon>Fungi</taxon>
        <taxon>Dikarya</taxon>
        <taxon>Ascomycota</taxon>
        <taxon>Pezizomycotina</taxon>
        <taxon>Sordariomycetes</taxon>
        <taxon>Hypocreomycetidae</taxon>
        <taxon>Glomerellales</taxon>
        <taxon>Glomerellaceae</taxon>
        <taxon>Colletotrichum</taxon>
        <taxon>Colletotrichum acutatum species complex</taxon>
    </lineage>
</organism>
<name>A0A9P7UCZ5_9PEZI</name>
<feature type="compositionally biased region" description="Low complexity" evidence="1">
    <location>
        <begin position="166"/>
        <end position="181"/>
    </location>
</feature>
<proteinExistence type="predicted"/>
<evidence type="ECO:0000313" key="3">
    <source>
        <dbReference type="EMBL" id="KAG7051078.1"/>
    </source>
</evidence>
<dbReference type="AlphaFoldDB" id="A0A9P7UCZ5"/>
<dbReference type="InterPro" id="IPR003615">
    <property type="entry name" value="HNH_nuc"/>
</dbReference>
<comment type="caution">
    <text evidence="3">The sequence shown here is derived from an EMBL/GenBank/DDBJ whole genome shotgun (WGS) entry which is preliminary data.</text>
</comment>
<sequence>MSDEHLQEVNDPHRSPWSSVTRRLYLNNCEARVEILKEIKRMTYLDGDTTSSLSDDLHTPYLWAACMSTDLSELENFRDTLKESSMEDAGPSLMQISAAVQQLIAFYKTPGPDEVNSAAPSPSAKSPRRETATRSSGSTTMKSSNSPRPLLSPVQNSPGKAGSGGRQQSAQSSLPSSSGNQEKYRNERAVHMAKQRDNGTCPLLGTRYCEAAQIYPFASIEKKGMVVTSVHALIKVFGRGTAQRFTDAPRMVDLDSCANLICLDRIPHRMFDDGRLALQPIDRGTRPSSDHFIRLRVHLLQRQHEPRAWRSDLAQDPYELLRDFQLVDDEPQEIRLVSSMTQREISDGHEFDITAKTQKDLPNWNLLDLRYRISLMNHLIRVAGVSDEDIDESDEDVSDEELEDIDVIEGAISKREEIAEQRSKEVDEDNAA</sequence>
<feature type="compositionally biased region" description="Low complexity" evidence="1">
    <location>
        <begin position="133"/>
        <end position="146"/>
    </location>
</feature>
<evidence type="ECO:0000256" key="1">
    <source>
        <dbReference type="SAM" id="MobiDB-lite"/>
    </source>
</evidence>
<evidence type="ECO:0000259" key="2">
    <source>
        <dbReference type="Pfam" id="PF13391"/>
    </source>
</evidence>
<accession>A0A9P7UCZ5</accession>
<reference evidence="3" key="1">
    <citation type="submission" date="2021-05" db="EMBL/GenBank/DDBJ databases">
        <title>Comparative genomics of three Colletotrichum scovillei strains and genetic complementation revealed genes involved fungal growth and virulence on chili pepper.</title>
        <authorList>
            <person name="Hsieh D.-K."/>
            <person name="Chuang S.-C."/>
            <person name="Chen C.-Y."/>
            <person name="Chao Y.-T."/>
            <person name="Lu M.-Y.J."/>
            <person name="Lee M.-H."/>
            <person name="Shih M.-C."/>
        </authorList>
    </citation>
    <scope>NUCLEOTIDE SEQUENCE</scope>
    <source>
        <strain evidence="3">Coll-153</strain>
    </source>
</reference>
<feature type="region of interest" description="Disordered" evidence="1">
    <location>
        <begin position="111"/>
        <end position="193"/>
    </location>
</feature>
<dbReference type="Pfam" id="PF13391">
    <property type="entry name" value="HNH_2"/>
    <property type="match status" value="1"/>
</dbReference>
<dbReference type="Proteomes" id="UP000699042">
    <property type="component" value="Unassembled WGS sequence"/>
</dbReference>
<feature type="domain" description="HNH nuclease" evidence="2">
    <location>
        <begin position="201"/>
        <end position="278"/>
    </location>
</feature>
<feature type="compositionally biased region" description="Basic and acidic residues" evidence="1">
    <location>
        <begin position="182"/>
        <end position="193"/>
    </location>
</feature>
<evidence type="ECO:0000313" key="4">
    <source>
        <dbReference type="Proteomes" id="UP000699042"/>
    </source>
</evidence>
<dbReference type="EMBL" id="JAESDN010000004">
    <property type="protein sequence ID" value="KAG7051078.1"/>
    <property type="molecule type" value="Genomic_DNA"/>
</dbReference>